<sequence length="508" mass="56333">MTINETEAPTSIAHTSTAPDAATQASGTLSAGARPAAGTPGSPRSADFVVVANRLPVDRKKNKDGSQGWKTSPGGLVTALKPVVQAHGGAWIGWGGSADEHIDPFTFDGHGVVPVDLSSDEVAEYYEGMSNTTFWPLYHDCVEHPEYHREWWETYLEINERFARAAAEIASPGATVWVQDYQLQNVPALLRSMRPDLKIGFFLHIPFPPIELFMQLPWRFQVIDGLLGADIVGFQEPGSAHNFVRLGRRLGGLRTYRDKLFTTDGRTVTAKAYPISIDSQELLDLSRTPEAREIARQLRDDLGNPERIFLGVDRLDYTKGLRHRVQAFGELFTSGQLDPLNNVYLQVATPTREGVRRYQILHRDIDEMVGRINSQSGRIGRTPIQYRYSSYPKLALAAMYRAADVMVVSPLRDGMNLVAKEYVAAHDSDDGALVLSEFAGAALELTQAYMVNPYDVNGMKNQILRAAGDSHANHARRMRAMRKQVFKHDIEAWAGSFLSDLGSVPDPQ</sequence>
<dbReference type="STRING" id="64702.SAMN05443377_13311"/>
<dbReference type="Proteomes" id="UP000198815">
    <property type="component" value="Unassembled WGS sequence"/>
</dbReference>
<gene>
    <name evidence="3" type="ORF">SAMN05443377_13311</name>
</gene>
<evidence type="ECO:0000313" key="3">
    <source>
        <dbReference type="EMBL" id="SES02708.1"/>
    </source>
</evidence>
<dbReference type="GO" id="GO:0003825">
    <property type="term" value="F:alpha,alpha-trehalose-phosphate synthase (UDP-forming) activity"/>
    <property type="evidence" value="ECO:0007669"/>
    <property type="project" value="TreeGrafter"/>
</dbReference>
<feature type="region of interest" description="Disordered" evidence="2">
    <location>
        <begin position="1"/>
        <end position="47"/>
    </location>
</feature>
<keyword evidence="4" id="KW-1185">Reference proteome</keyword>
<dbReference type="SUPFAM" id="SSF53756">
    <property type="entry name" value="UDP-Glycosyltransferase/glycogen phosphorylase"/>
    <property type="match status" value="1"/>
</dbReference>
<dbReference type="Gene3D" id="3.40.50.2000">
    <property type="entry name" value="Glycogen Phosphorylase B"/>
    <property type="match status" value="2"/>
</dbReference>
<name>A0A1H9U0D1_9ACTN</name>
<accession>A0A1H9U0D1</accession>
<dbReference type="GO" id="GO:0005992">
    <property type="term" value="P:trehalose biosynthetic process"/>
    <property type="evidence" value="ECO:0007669"/>
    <property type="project" value="InterPro"/>
</dbReference>
<dbReference type="PANTHER" id="PTHR10788">
    <property type="entry name" value="TREHALOSE-6-PHOSPHATE SYNTHASE"/>
    <property type="match status" value="1"/>
</dbReference>
<evidence type="ECO:0000313" key="4">
    <source>
        <dbReference type="Proteomes" id="UP000198815"/>
    </source>
</evidence>
<dbReference type="AlphaFoldDB" id="A0A1H9U0D1"/>
<dbReference type="CDD" id="cd03788">
    <property type="entry name" value="GT20_TPS"/>
    <property type="match status" value="1"/>
</dbReference>
<evidence type="ECO:0000256" key="1">
    <source>
        <dbReference type="ARBA" id="ARBA00008799"/>
    </source>
</evidence>
<reference evidence="3 4" key="1">
    <citation type="submission" date="2016-10" db="EMBL/GenBank/DDBJ databases">
        <authorList>
            <person name="de Groot N.N."/>
        </authorList>
    </citation>
    <scope>NUCLEOTIDE SEQUENCE [LARGE SCALE GENOMIC DNA]</scope>
    <source>
        <strain evidence="3 4">DSM 16859</strain>
    </source>
</reference>
<protein>
    <submittedName>
        <fullName evidence="3">Trehalose 6-phosphate synthase</fullName>
    </submittedName>
</protein>
<feature type="compositionally biased region" description="Polar residues" evidence="2">
    <location>
        <begin position="1"/>
        <end position="29"/>
    </location>
</feature>
<dbReference type="PANTHER" id="PTHR10788:SF106">
    <property type="entry name" value="BCDNA.GH08860"/>
    <property type="match status" value="1"/>
</dbReference>
<dbReference type="Pfam" id="PF00982">
    <property type="entry name" value="Glyco_transf_20"/>
    <property type="match status" value="1"/>
</dbReference>
<proteinExistence type="inferred from homology"/>
<comment type="similarity">
    <text evidence="1">Belongs to the glycosyltransferase 20 family.</text>
</comment>
<dbReference type="InterPro" id="IPR001830">
    <property type="entry name" value="Glyco_trans_20"/>
</dbReference>
<evidence type="ECO:0000256" key="2">
    <source>
        <dbReference type="SAM" id="MobiDB-lite"/>
    </source>
</evidence>
<dbReference type="EMBL" id="FOGZ01000033">
    <property type="protein sequence ID" value="SES02708.1"/>
    <property type="molecule type" value="Genomic_DNA"/>
</dbReference>
<organism evidence="3 4">
    <name type="scientific">Propionibacterium cyclohexanicum</name>
    <dbReference type="NCBI Taxonomy" id="64702"/>
    <lineage>
        <taxon>Bacteria</taxon>
        <taxon>Bacillati</taxon>
        <taxon>Actinomycetota</taxon>
        <taxon>Actinomycetes</taxon>
        <taxon>Propionibacteriales</taxon>
        <taxon>Propionibacteriaceae</taxon>
        <taxon>Propionibacterium</taxon>
    </lineage>
</organism>